<proteinExistence type="predicted"/>
<sequence length="383" mass="42711">MIHCLQTATLINGIPKAIHAGGTVTRCSNPLLCLFACLCLLLASLAVPPSARAEVPDPAALRRMADQMTDTGILPDQIPSLSRPSYMPVPDAALSMDDEEQVFVARFPGAIRIYPQRIMVYHEVVNEEFDGMPYSITYSPLTGGLVGYHGKAGRFDTSFGVSGSLLNANTVLFDRATGSLWPQLLGMSIKGPLLGAKLQRFPLIWTTWERAARTYPDAMVLSRSTGFNRRYGTDPYGSYSNPNSYYHFQQITYPVMNRDNRLPPKERIAALEQDGQYYALPYTAVRREGAVDFTLGITPMVAIWDRKLATVRVFERVAAEKTIEFFMENDKLLDKGTRSEWSHDGEALFGILRGATLTPVASMDCMWFAWSAFFPDVQILPRQ</sequence>
<dbReference type="InterPro" id="IPR021516">
    <property type="entry name" value="DUF3179"/>
</dbReference>
<dbReference type="AlphaFoldDB" id="A0A7J0BIE0"/>
<name>A0A7J0BIE0_9BACT</name>
<organism evidence="1 2">
    <name type="scientific">Desulfovibrio subterraneus</name>
    <dbReference type="NCBI Taxonomy" id="2718620"/>
    <lineage>
        <taxon>Bacteria</taxon>
        <taxon>Pseudomonadati</taxon>
        <taxon>Thermodesulfobacteriota</taxon>
        <taxon>Desulfovibrionia</taxon>
        <taxon>Desulfovibrionales</taxon>
        <taxon>Desulfovibrionaceae</taxon>
        <taxon>Desulfovibrio</taxon>
    </lineage>
</organism>
<dbReference type="Proteomes" id="UP000503840">
    <property type="component" value="Unassembled WGS sequence"/>
</dbReference>
<gene>
    <name evidence="1" type="ORF">DSM101010T_17950</name>
</gene>
<reference evidence="1 2" key="1">
    <citation type="submission" date="2020-05" db="EMBL/GenBank/DDBJ databases">
        <title>Draft genome sequence of Desulfovibrio sp. strain HN2T.</title>
        <authorList>
            <person name="Ueno A."/>
            <person name="Tamazawa S."/>
            <person name="Tamamura S."/>
            <person name="Murakami T."/>
            <person name="Kiyama T."/>
            <person name="Inomata H."/>
            <person name="Amano Y."/>
            <person name="Miyakawa K."/>
            <person name="Tamaki H."/>
            <person name="Naganuma T."/>
            <person name="Kaneko K."/>
        </authorList>
    </citation>
    <scope>NUCLEOTIDE SEQUENCE [LARGE SCALE GENOMIC DNA]</scope>
    <source>
        <strain evidence="1 2">HN2</strain>
    </source>
</reference>
<accession>A0A7J0BIE0</accession>
<keyword evidence="2" id="KW-1185">Reference proteome</keyword>
<dbReference type="EMBL" id="BLVO01000013">
    <property type="protein sequence ID" value="GFM33430.1"/>
    <property type="molecule type" value="Genomic_DNA"/>
</dbReference>
<evidence type="ECO:0000313" key="2">
    <source>
        <dbReference type="Proteomes" id="UP000503840"/>
    </source>
</evidence>
<comment type="caution">
    <text evidence="1">The sequence shown here is derived from an EMBL/GenBank/DDBJ whole genome shotgun (WGS) entry which is preliminary data.</text>
</comment>
<evidence type="ECO:0000313" key="1">
    <source>
        <dbReference type="EMBL" id="GFM33430.1"/>
    </source>
</evidence>
<dbReference type="Pfam" id="PF11376">
    <property type="entry name" value="DUF3179"/>
    <property type="match status" value="1"/>
</dbReference>
<protein>
    <recommendedName>
        <fullName evidence="3">DUF3179 domain-containing protein</fullName>
    </recommendedName>
</protein>
<evidence type="ECO:0008006" key="3">
    <source>
        <dbReference type="Google" id="ProtNLM"/>
    </source>
</evidence>